<dbReference type="Proteomes" id="UP001162483">
    <property type="component" value="Unassembled WGS sequence"/>
</dbReference>
<protein>
    <submittedName>
        <fullName evidence="1">Uncharacterized protein</fullName>
    </submittedName>
</protein>
<sequence>GGHHSGVLVWRKIFLSSSLKSVTWKLDGRQLLGHYKGGLTIWHCPRTWGQ</sequence>
<evidence type="ECO:0000313" key="2">
    <source>
        <dbReference type="Proteomes" id="UP001162483"/>
    </source>
</evidence>
<feature type="non-terminal residue" evidence="1">
    <location>
        <position position="1"/>
    </location>
</feature>
<gene>
    <name evidence="1" type="ORF">SPARVUS_LOCUS11004739</name>
</gene>
<reference evidence="1" key="1">
    <citation type="submission" date="2023-05" db="EMBL/GenBank/DDBJ databases">
        <authorList>
            <person name="Stuckert A."/>
        </authorList>
    </citation>
    <scope>NUCLEOTIDE SEQUENCE</scope>
</reference>
<keyword evidence="2" id="KW-1185">Reference proteome</keyword>
<organism evidence="1 2">
    <name type="scientific">Staurois parvus</name>
    <dbReference type="NCBI Taxonomy" id="386267"/>
    <lineage>
        <taxon>Eukaryota</taxon>
        <taxon>Metazoa</taxon>
        <taxon>Chordata</taxon>
        <taxon>Craniata</taxon>
        <taxon>Vertebrata</taxon>
        <taxon>Euteleostomi</taxon>
        <taxon>Amphibia</taxon>
        <taxon>Batrachia</taxon>
        <taxon>Anura</taxon>
        <taxon>Neobatrachia</taxon>
        <taxon>Ranoidea</taxon>
        <taxon>Ranidae</taxon>
        <taxon>Staurois</taxon>
    </lineage>
</organism>
<dbReference type="EMBL" id="CATNWA010016131">
    <property type="protein sequence ID" value="CAI9590150.1"/>
    <property type="molecule type" value="Genomic_DNA"/>
</dbReference>
<name>A0ABN9EZB9_9NEOB</name>
<evidence type="ECO:0000313" key="1">
    <source>
        <dbReference type="EMBL" id="CAI9590150.1"/>
    </source>
</evidence>
<comment type="caution">
    <text evidence="1">The sequence shown here is derived from an EMBL/GenBank/DDBJ whole genome shotgun (WGS) entry which is preliminary data.</text>
</comment>
<accession>A0ABN9EZB9</accession>
<proteinExistence type="predicted"/>